<organism evidence="1">
    <name type="scientific">Cacopsylla melanoneura</name>
    <dbReference type="NCBI Taxonomy" id="428564"/>
    <lineage>
        <taxon>Eukaryota</taxon>
        <taxon>Metazoa</taxon>
        <taxon>Ecdysozoa</taxon>
        <taxon>Arthropoda</taxon>
        <taxon>Hexapoda</taxon>
        <taxon>Insecta</taxon>
        <taxon>Pterygota</taxon>
        <taxon>Neoptera</taxon>
        <taxon>Paraneoptera</taxon>
        <taxon>Hemiptera</taxon>
        <taxon>Sternorrhyncha</taxon>
        <taxon>Psylloidea</taxon>
        <taxon>Psyllidae</taxon>
        <taxon>Psyllinae</taxon>
        <taxon>Cacopsylla</taxon>
    </lineage>
</organism>
<sequence length="102" mass="11946">MRDDFFSFSKSFLHQLSMKVSRVHNLINRIRYEHNATPTSLPIHSFVCSCVHEEYLLKINPTFLPIHSFVCTCVRDEYSKLTLHLSLFTPLCAVVYTRSTQH</sequence>
<proteinExistence type="predicted"/>
<dbReference type="EMBL" id="HBUF01597749">
    <property type="protein sequence ID" value="CAG6775228.1"/>
    <property type="molecule type" value="Transcribed_RNA"/>
</dbReference>
<evidence type="ECO:0000313" key="1">
    <source>
        <dbReference type="EMBL" id="CAG6775228.1"/>
    </source>
</evidence>
<name>A0A8D9F2G0_9HEMI</name>
<reference evidence="1" key="1">
    <citation type="submission" date="2021-05" db="EMBL/GenBank/DDBJ databases">
        <authorList>
            <person name="Alioto T."/>
            <person name="Alioto T."/>
            <person name="Gomez Garrido J."/>
        </authorList>
    </citation>
    <scope>NUCLEOTIDE SEQUENCE</scope>
</reference>
<accession>A0A8D9F2G0</accession>
<dbReference type="AlphaFoldDB" id="A0A8D9F2G0"/>
<protein>
    <submittedName>
        <fullName evidence="1">Uncharacterized protein</fullName>
    </submittedName>
</protein>